<dbReference type="PANTHER" id="PTHR13191:SF0">
    <property type="entry name" value="RIBOSOMAL RNA-PROCESSING PROTEIN 7 HOMOLOG A-RELATED"/>
    <property type="match status" value="1"/>
</dbReference>
<dbReference type="GO" id="GO:0032545">
    <property type="term" value="C:CURI complex"/>
    <property type="evidence" value="ECO:0007669"/>
    <property type="project" value="TreeGrafter"/>
</dbReference>
<dbReference type="InterPro" id="IPR012677">
    <property type="entry name" value="Nucleotide-bd_a/b_plait_sf"/>
</dbReference>
<name>A0A1B1E1E6_9APIC</name>
<dbReference type="GO" id="GO:0006364">
    <property type="term" value="P:rRNA processing"/>
    <property type="evidence" value="ECO:0007669"/>
    <property type="project" value="TreeGrafter"/>
</dbReference>
<evidence type="ECO:0000313" key="4">
    <source>
        <dbReference type="EMBL" id="ANQ08862.1"/>
    </source>
</evidence>
<comment type="similarity">
    <text evidence="1">Belongs to the RRP7 family.</text>
</comment>
<dbReference type="GO" id="GO:0003723">
    <property type="term" value="F:RNA binding"/>
    <property type="evidence" value="ECO:0007669"/>
    <property type="project" value="InterPro"/>
</dbReference>
<protein>
    <recommendedName>
        <fullName evidence="6">RNA-binding protein</fullName>
    </recommendedName>
</protein>
<dbReference type="Proteomes" id="UP000092716">
    <property type="component" value="Chromosome 11"/>
</dbReference>
<gene>
    <name evidence="4" type="ORF">PCOAH_00033840</name>
</gene>
<feature type="domain" description="RRM" evidence="2">
    <location>
        <begin position="49"/>
        <end position="95"/>
    </location>
</feature>
<dbReference type="InterPro" id="IPR040446">
    <property type="entry name" value="RRP7"/>
</dbReference>
<dbReference type="KEGG" id="pcot:PCOAH_00033840"/>
<dbReference type="InterPro" id="IPR024326">
    <property type="entry name" value="RRP7_C"/>
</dbReference>
<feature type="domain" description="Ribosomal RNA-processing protein 7 C-terminal" evidence="3">
    <location>
        <begin position="150"/>
        <end position="242"/>
    </location>
</feature>
<dbReference type="InterPro" id="IPR000504">
    <property type="entry name" value="RRM_dom"/>
</dbReference>
<dbReference type="RefSeq" id="XP_019915557.1">
    <property type="nucleotide sequence ID" value="XM_020060178.1"/>
</dbReference>
<dbReference type="Pfam" id="PF12923">
    <property type="entry name" value="RRP7"/>
    <property type="match status" value="1"/>
</dbReference>
<dbReference type="GO" id="GO:0000028">
    <property type="term" value="P:ribosomal small subunit assembly"/>
    <property type="evidence" value="ECO:0007669"/>
    <property type="project" value="TreeGrafter"/>
</dbReference>
<accession>A0A1B1E1E6</accession>
<dbReference type="Pfam" id="PF00076">
    <property type="entry name" value="RRM_1"/>
    <property type="match status" value="1"/>
</dbReference>
<evidence type="ECO:0000259" key="3">
    <source>
        <dbReference type="Pfam" id="PF12923"/>
    </source>
</evidence>
<evidence type="ECO:0008006" key="6">
    <source>
        <dbReference type="Google" id="ProtNLM"/>
    </source>
</evidence>
<dbReference type="VEuPathDB" id="PlasmoDB:PCOAH_00033840"/>
<dbReference type="Gene3D" id="3.30.70.330">
    <property type="match status" value="1"/>
</dbReference>
<dbReference type="GO" id="GO:0034456">
    <property type="term" value="C:UTP-C complex"/>
    <property type="evidence" value="ECO:0007669"/>
    <property type="project" value="TreeGrafter"/>
</dbReference>
<evidence type="ECO:0000256" key="1">
    <source>
        <dbReference type="ARBA" id="ARBA00006110"/>
    </source>
</evidence>
<dbReference type="OrthoDB" id="370341at2759"/>
<reference evidence="5" key="1">
    <citation type="submission" date="2016-06" db="EMBL/GenBank/DDBJ databases">
        <title>First high quality genome sequence of Plasmodium coatneyi using continuous long reads from single molecule, real-time sequencing.</title>
        <authorList>
            <person name="Chien J.-T."/>
            <person name="Pakala S.B."/>
            <person name="Geraldo J.A."/>
            <person name="Lapp S.A."/>
            <person name="Barnwell J.W."/>
            <person name="Kissinger J.C."/>
            <person name="Galinski M.R."/>
            <person name="Humphrey J.C."/>
        </authorList>
    </citation>
    <scope>NUCLEOTIDE SEQUENCE [LARGE SCALE GENOMIC DNA]</scope>
    <source>
        <strain evidence="5">Hackeri</strain>
    </source>
</reference>
<keyword evidence="5" id="KW-1185">Reference proteome</keyword>
<proteinExistence type="inferred from homology"/>
<evidence type="ECO:0000313" key="5">
    <source>
        <dbReference type="Proteomes" id="UP000092716"/>
    </source>
</evidence>
<evidence type="ECO:0000259" key="2">
    <source>
        <dbReference type="Pfam" id="PF00076"/>
    </source>
</evidence>
<dbReference type="EMBL" id="CP016249">
    <property type="protein sequence ID" value="ANQ08862.1"/>
    <property type="molecule type" value="Genomic_DNA"/>
</dbReference>
<dbReference type="SUPFAM" id="SSF54928">
    <property type="entry name" value="RNA-binding domain, RBD"/>
    <property type="match status" value="1"/>
</dbReference>
<dbReference type="InterPro" id="IPR035979">
    <property type="entry name" value="RBD_domain_sf"/>
</dbReference>
<dbReference type="CDD" id="cd00590">
    <property type="entry name" value="RRM_SF"/>
    <property type="match status" value="1"/>
</dbReference>
<sequence>MKSILDHFRILSIPVEDNPLTTINLFVANCKDISDYDNGQSDALCAAALDNIVSEEDLKRFFSNFGKINSFTVIEKKHLSKNFKKFAYCAYITYRENNVVEVILTYSIQVDNYFKSSVQSPYFINLEKKKFAYYIKKYYENYYDLYNERKIIINEISKINKENNKGKKKLGLVDEDGFTVVQRAPDKPEFINSVFVPANDKFSYLKRERKTKIHENFYLFQKKESIRNAGELLLKKKNKQIKKLSQKM</sequence>
<dbReference type="AlphaFoldDB" id="A0A1B1E1E6"/>
<dbReference type="PANTHER" id="PTHR13191">
    <property type="entry name" value="RIBOSOMAL RNA PROCESSING PROTEIN 7-RELATED"/>
    <property type="match status" value="1"/>
</dbReference>
<dbReference type="GeneID" id="30910115"/>
<organism evidence="4 5">
    <name type="scientific">Plasmodium coatneyi</name>
    <dbReference type="NCBI Taxonomy" id="208452"/>
    <lineage>
        <taxon>Eukaryota</taxon>
        <taxon>Sar</taxon>
        <taxon>Alveolata</taxon>
        <taxon>Apicomplexa</taxon>
        <taxon>Aconoidasida</taxon>
        <taxon>Haemosporida</taxon>
        <taxon>Plasmodiidae</taxon>
        <taxon>Plasmodium</taxon>
    </lineage>
</organism>